<reference evidence="2" key="1">
    <citation type="journal article" date="2019" name="Int. J. Syst. Evol. Microbiol.">
        <title>The Global Catalogue of Microorganisms (GCM) 10K type strain sequencing project: providing services to taxonomists for standard genome sequencing and annotation.</title>
        <authorList>
            <consortium name="The Broad Institute Genomics Platform"/>
            <consortium name="The Broad Institute Genome Sequencing Center for Infectious Disease"/>
            <person name="Wu L."/>
            <person name="Ma J."/>
        </authorList>
    </citation>
    <scope>NUCLEOTIDE SEQUENCE [LARGE SCALE GENOMIC DNA]</scope>
    <source>
        <strain evidence="2">CGMCC 4.7426</strain>
    </source>
</reference>
<organism evidence="1 2">
    <name type="scientific">Virgibacillus kekensis</name>
    <dbReference type="NCBI Taxonomy" id="202261"/>
    <lineage>
        <taxon>Bacteria</taxon>
        <taxon>Bacillati</taxon>
        <taxon>Bacillota</taxon>
        <taxon>Bacilli</taxon>
        <taxon>Bacillales</taxon>
        <taxon>Bacillaceae</taxon>
        <taxon>Virgibacillus</taxon>
    </lineage>
</organism>
<gene>
    <name evidence="1" type="ORF">ACFO3D_01785</name>
</gene>
<dbReference type="Proteomes" id="UP001595989">
    <property type="component" value="Unassembled WGS sequence"/>
</dbReference>
<evidence type="ECO:0000313" key="2">
    <source>
        <dbReference type="Proteomes" id="UP001595989"/>
    </source>
</evidence>
<accession>A0ABV9DDQ5</accession>
<keyword evidence="2" id="KW-1185">Reference proteome</keyword>
<proteinExistence type="predicted"/>
<name>A0ABV9DDQ5_9BACI</name>
<evidence type="ECO:0000313" key="1">
    <source>
        <dbReference type="EMBL" id="MFC4556937.1"/>
    </source>
</evidence>
<protein>
    <submittedName>
        <fullName evidence="1">Uncharacterized protein</fullName>
    </submittedName>
</protein>
<sequence>MYELKSYAKQCEVLRDTFEQLSHEEKRTVTRLVPPGQPLPPELNRLAFTWAEVMENESGVNDERSE</sequence>
<dbReference type="EMBL" id="JBHSFU010000003">
    <property type="protein sequence ID" value="MFC4556937.1"/>
    <property type="molecule type" value="Genomic_DNA"/>
</dbReference>
<dbReference type="RefSeq" id="WP_390292877.1">
    <property type="nucleotide sequence ID" value="NZ_JBHSFU010000003.1"/>
</dbReference>
<comment type="caution">
    <text evidence="1">The sequence shown here is derived from an EMBL/GenBank/DDBJ whole genome shotgun (WGS) entry which is preliminary data.</text>
</comment>